<accession>A0A5A7PVD3</accession>
<keyword evidence="4" id="KW-1185">Reference proteome</keyword>
<reference evidence="4" key="1">
    <citation type="journal article" date="2019" name="Curr. Biol.">
        <title>Genome Sequence of Striga asiatica Provides Insight into the Evolution of Plant Parasitism.</title>
        <authorList>
            <person name="Yoshida S."/>
            <person name="Kim S."/>
            <person name="Wafula E.K."/>
            <person name="Tanskanen J."/>
            <person name="Kim Y.M."/>
            <person name="Honaas L."/>
            <person name="Yang Z."/>
            <person name="Spallek T."/>
            <person name="Conn C.E."/>
            <person name="Ichihashi Y."/>
            <person name="Cheong K."/>
            <person name="Cui S."/>
            <person name="Der J.P."/>
            <person name="Gundlach H."/>
            <person name="Jiao Y."/>
            <person name="Hori C."/>
            <person name="Ishida J.K."/>
            <person name="Kasahara H."/>
            <person name="Kiba T."/>
            <person name="Kim M.S."/>
            <person name="Koo N."/>
            <person name="Laohavisit A."/>
            <person name="Lee Y.H."/>
            <person name="Lumba S."/>
            <person name="McCourt P."/>
            <person name="Mortimer J.C."/>
            <person name="Mutuku J.M."/>
            <person name="Nomura T."/>
            <person name="Sasaki-Sekimoto Y."/>
            <person name="Seto Y."/>
            <person name="Wang Y."/>
            <person name="Wakatake T."/>
            <person name="Sakakibara H."/>
            <person name="Demura T."/>
            <person name="Yamaguchi S."/>
            <person name="Yoneyama K."/>
            <person name="Manabe R.I."/>
            <person name="Nelson D.C."/>
            <person name="Schulman A.H."/>
            <person name="Timko M.P."/>
            <person name="dePamphilis C.W."/>
            <person name="Choi D."/>
            <person name="Shirasu K."/>
        </authorList>
    </citation>
    <scope>NUCLEOTIDE SEQUENCE [LARGE SCALE GENOMIC DNA]</scope>
    <source>
        <strain evidence="4">cv. UVA1</strain>
    </source>
</reference>
<evidence type="ECO:0000313" key="3">
    <source>
        <dbReference type="EMBL" id="GER36800.1"/>
    </source>
</evidence>
<feature type="region of interest" description="Disordered" evidence="1">
    <location>
        <begin position="57"/>
        <end position="78"/>
    </location>
</feature>
<dbReference type="AlphaFoldDB" id="A0A5A7PVD3"/>
<proteinExistence type="predicted"/>
<keyword evidence="2" id="KW-1133">Transmembrane helix</keyword>
<keyword evidence="2" id="KW-0812">Transmembrane</keyword>
<protein>
    <submittedName>
        <fullName evidence="3">Ethylene-responsive nuclear family protein</fullName>
    </submittedName>
</protein>
<dbReference type="OrthoDB" id="690172at2759"/>
<evidence type="ECO:0000256" key="2">
    <source>
        <dbReference type="SAM" id="Phobius"/>
    </source>
</evidence>
<keyword evidence="2" id="KW-0472">Membrane</keyword>
<feature type="transmembrane region" description="Helical" evidence="2">
    <location>
        <begin position="115"/>
        <end position="133"/>
    </location>
</feature>
<organism evidence="3 4">
    <name type="scientific">Striga asiatica</name>
    <name type="common">Asiatic witchweed</name>
    <name type="synonym">Buchnera asiatica</name>
    <dbReference type="NCBI Taxonomy" id="4170"/>
    <lineage>
        <taxon>Eukaryota</taxon>
        <taxon>Viridiplantae</taxon>
        <taxon>Streptophyta</taxon>
        <taxon>Embryophyta</taxon>
        <taxon>Tracheophyta</taxon>
        <taxon>Spermatophyta</taxon>
        <taxon>Magnoliopsida</taxon>
        <taxon>eudicotyledons</taxon>
        <taxon>Gunneridae</taxon>
        <taxon>Pentapetalae</taxon>
        <taxon>asterids</taxon>
        <taxon>lamiids</taxon>
        <taxon>Lamiales</taxon>
        <taxon>Orobanchaceae</taxon>
        <taxon>Buchnereae</taxon>
        <taxon>Striga</taxon>
    </lineage>
</organism>
<dbReference type="PANTHER" id="PTHR36381">
    <property type="entry name" value="ETHYLENE-REGULATED TRANSCRIPT 2 (ERT2)"/>
    <property type="match status" value="1"/>
</dbReference>
<name>A0A5A7PVD3_STRAF</name>
<comment type="caution">
    <text evidence="3">The sequence shown here is derived from an EMBL/GenBank/DDBJ whole genome shotgun (WGS) entry which is preliminary data.</text>
</comment>
<feature type="transmembrane region" description="Helical" evidence="2">
    <location>
        <begin position="139"/>
        <end position="156"/>
    </location>
</feature>
<feature type="transmembrane region" description="Helical" evidence="2">
    <location>
        <begin position="346"/>
        <end position="375"/>
    </location>
</feature>
<evidence type="ECO:0000256" key="1">
    <source>
        <dbReference type="SAM" id="MobiDB-lite"/>
    </source>
</evidence>
<dbReference type="EMBL" id="BKCP01005217">
    <property type="protein sequence ID" value="GER36800.1"/>
    <property type="molecule type" value="Genomic_DNA"/>
</dbReference>
<dbReference type="PANTHER" id="PTHR36381:SF1">
    <property type="entry name" value="ETHYLENE-REGULATED TRANSCRIPT 2 (ERT2)"/>
    <property type="match status" value="1"/>
</dbReference>
<evidence type="ECO:0000313" key="4">
    <source>
        <dbReference type="Proteomes" id="UP000325081"/>
    </source>
</evidence>
<dbReference type="Proteomes" id="UP000325081">
    <property type="component" value="Unassembled WGS sequence"/>
</dbReference>
<sequence length="400" mass="45402">MHLPWKKMKTARISQFVNDHLHRSQKRRDLSSLLVETGFPTSLVDLFLKNREKLKNLSKRRKGQHNPTIAGSEPPPHSISPELSPAVAFSPVRVPVETNDGLDERDCVVETCVDVNAVLFVVLKVFFVVVLALGTKRLTVGITISAFLLFLLDYVCKHARFVLKPCSKAKGALKTTVFGVLKLLRFLEVSSDQDNFSKRYECHEEIQVKKVLDEIQLQPEDEMIEERSCQEMEFKEAVSMEKEKSKTKSKKFKLKSKMKKFVPKKLRGVRKEHQQQQRVLEIDGEEDKCDFSCSDISLSSVSRRGYEEKEVDKTSAALTLCELLTTKREEGNTIEGGGLLLTWKHLVLLSVIVLAGLIEGRAFAVLIVLSWFLMLKLGEKLPQPVLFATIITCMVCQAIW</sequence>
<gene>
    <name evidence="3" type="ORF">STAS_13169</name>
</gene>